<evidence type="ECO:0000256" key="6">
    <source>
        <dbReference type="ARBA" id="ARBA00023034"/>
    </source>
</evidence>
<dbReference type="InterPro" id="IPR048682">
    <property type="entry name" value="COG4"/>
</dbReference>
<dbReference type="InterPro" id="IPR048684">
    <property type="entry name" value="COG4_C"/>
</dbReference>
<dbReference type="GO" id="GO:0000139">
    <property type="term" value="C:Golgi membrane"/>
    <property type="evidence" value="ECO:0007669"/>
    <property type="project" value="UniProtKB-SubCell"/>
</dbReference>
<keyword evidence="4" id="KW-0813">Transport</keyword>
<evidence type="ECO:0000256" key="4">
    <source>
        <dbReference type="ARBA" id="ARBA00022448"/>
    </source>
</evidence>
<evidence type="ECO:0000256" key="3">
    <source>
        <dbReference type="ARBA" id="ARBA00020975"/>
    </source>
</evidence>
<dbReference type="GeneID" id="85226302"/>
<proteinExistence type="inferred from homology"/>
<evidence type="ECO:0000259" key="9">
    <source>
        <dbReference type="SMART" id="SM00762"/>
    </source>
</evidence>
<evidence type="ECO:0000256" key="2">
    <source>
        <dbReference type="ARBA" id="ARBA00009215"/>
    </source>
</evidence>
<dbReference type="Gene3D" id="1.20.58.1970">
    <property type="match status" value="1"/>
</dbReference>
<comment type="similarity">
    <text evidence="2">Belongs to the COG4 family.</text>
</comment>
<evidence type="ECO:0000256" key="1">
    <source>
        <dbReference type="ARBA" id="ARBA00004395"/>
    </source>
</evidence>
<evidence type="ECO:0000313" key="11">
    <source>
        <dbReference type="Proteomes" id="UP001217754"/>
    </source>
</evidence>
<evidence type="ECO:0000256" key="5">
    <source>
        <dbReference type="ARBA" id="ARBA00022927"/>
    </source>
</evidence>
<evidence type="ECO:0000256" key="8">
    <source>
        <dbReference type="ARBA" id="ARBA00031340"/>
    </source>
</evidence>
<organism evidence="10 11">
    <name type="scientific">Malassezia japonica</name>
    <dbReference type="NCBI Taxonomy" id="223818"/>
    <lineage>
        <taxon>Eukaryota</taxon>
        <taxon>Fungi</taxon>
        <taxon>Dikarya</taxon>
        <taxon>Basidiomycota</taxon>
        <taxon>Ustilaginomycotina</taxon>
        <taxon>Malasseziomycetes</taxon>
        <taxon>Malasseziales</taxon>
        <taxon>Malasseziaceae</taxon>
        <taxon>Malassezia</taxon>
    </lineage>
</organism>
<dbReference type="EMBL" id="CP119961">
    <property type="protein sequence ID" value="WFD39671.1"/>
    <property type="molecule type" value="Genomic_DNA"/>
</dbReference>
<keyword evidence="6" id="KW-0333">Golgi apparatus</keyword>
<dbReference type="PANTHER" id="PTHR24016">
    <property type="entry name" value="CONSERVED OLIGOMERIC GOLGI COMPLEX SUBUNIT 4"/>
    <property type="match status" value="1"/>
</dbReference>
<accession>A0AAF0F4I8</accession>
<keyword evidence="11" id="KW-1185">Reference proteome</keyword>
<reference evidence="10" key="1">
    <citation type="submission" date="2023-03" db="EMBL/GenBank/DDBJ databases">
        <title>Mating type loci evolution in Malassezia.</title>
        <authorList>
            <person name="Coelho M.A."/>
        </authorList>
    </citation>
    <scope>NUCLEOTIDE SEQUENCE</scope>
    <source>
        <strain evidence="10">CBS 9431</strain>
    </source>
</reference>
<dbReference type="PANTHER" id="PTHR24016:SF0">
    <property type="entry name" value="CONSERVED OLIGOMERIC GOLGI COMPLEX SUBUNIT 4"/>
    <property type="match status" value="1"/>
</dbReference>
<dbReference type="InterPro" id="IPR013167">
    <property type="entry name" value="COG4_M"/>
</dbReference>
<gene>
    <name evidence="10" type="primary">COG4</name>
    <name evidence="10" type="ORF">MJAP1_002651</name>
</gene>
<evidence type="ECO:0000256" key="7">
    <source>
        <dbReference type="ARBA" id="ARBA00023136"/>
    </source>
</evidence>
<comment type="subcellular location">
    <subcellularLocation>
        <location evidence="1">Golgi apparatus membrane</location>
        <topology evidence="1">Peripheral membrane protein</topology>
    </subcellularLocation>
</comment>
<dbReference type="Pfam" id="PF08318">
    <property type="entry name" value="COG4_m"/>
    <property type="match status" value="1"/>
</dbReference>
<dbReference type="Proteomes" id="UP001217754">
    <property type="component" value="Chromosome 4"/>
</dbReference>
<keyword evidence="5" id="KW-0653">Protein transport</keyword>
<dbReference type="Pfam" id="PF20662">
    <property type="entry name" value="COG4_C"/>
    <property type="match status" value="1"/>
</dbReference>
<name>A0AAF0F4I8_9BASI</name>
<dbReference type="InterPro" id="IPR048680">
    <property type="entry name" value="COG4_N"/>
</dbReference>
<protein>
    <recommendedName>
        <fullName evidence="3">Conserved oligomeric Golgi complex subunit 4</fullName>
    </recommendedName>
    <alternativeName>
        <fullName evidence="8">Component of oligomeric Golgi complex 4</fullName>
    </alternativeName>
</protein>
<dbReference type="RefSeq" id="XP_060122568.1">
    <property type="nucleotide sequence ID" value="XM_060266585.1"/>
</dbReference>
<dbReference type="Pfam" id="PF20663">
    <property type="entry name" value="COG4_N"/>
    <property type="match status" value="1"/>
</dbReference>
<dbReference type="GO" id="GO:0015031">
    <property type="term" value="P:protein transport"/>
    <property type="evidence" value="ECO:0007669"/>
    <property type="project" value="UniProtKB-KW"/>
</dbReference>
<evidence type="ECO:0000313" key="10">
    <source>
        <dbReference type="EMBL" id="WFD39671.1"/>
    </source>
</evidence>
<dbReference type="AlphaFoldDB" id="A0AAF0F4I8"/>
<feature type="domain" description="COG4 transport protein middle alpha-helical bundle" evidence="9">
    <location>
        <begin position="160"/>
        <end position="503"/>
    </location>
</feature>
<dbReference type="SMART" id="SM00762">
    <property type="entry name" value="Cog4"/>
    <property type="match status" value="1"/>
</dbReference>
<keyword evidence="7" id="KW-0472">Membrane</keyword>
<sequence>MTRSPAADVRRALDALQAEEHAREARIAGLISAAQASIAGSEEAAAADVAPRLARVAQRSADLEARMQGTAGTASQLYGEMQQLHEERQRVELSMKWCRAVVQLKHACAALAEALEHRDWDAGAAHCAAALEVDQEIVHSEFARQSVPSTMLPDPAPQTLARLRTELLEALTKNFAHYTAPATQDEAQATRFLSLFPVVHAHAEGLAAYTAFAVTLVHAQGKGVQEKLLATPPTAPYYGMLWGAVFDSLAIFIHEHEPVVDRLFLQDGHAGFVQGVLPGLSQEWTRLGLQILEVWDEKRQRVRMLRDANAYRFTVLDGIRGAPHTPGRIFGEGEKPKTDLSLPFSLTRPSTPSAAPPEALAPDIAHADVLLTELAAVSSQWALFRQFLRNQLKTDVVLVDAAAGRAPDASLSARLDALVSETFFPLQIWSLRASIERVHALDTPDLSARPITSSLPDDLFFMLRTIFTRTLSASSLELAERVVTQALALLETEFVEIVVLRMDGCRRALNVPRLVDGPRRAAAVREVKATMIVYLNVLDVSAAYTERILADLHQESFLMQYFDASLPDRADPDVSATSELSLAQDIVSRIGSLTPKLRSALQFETEELYTTLVEPRVQALLHEMLHDLSYDLDEAAYARAEDADAVATRLRAGWESVLPGYREQLTEPNYALLFGHALDAILAPWEEAVMHLRFSELGALRFDKDLRSMLAFFAAQTPWGVRDKFAKLQQVAYVLNRDDDDEGDIYEAGASLGISWQLSPSEVQQSFTTWFGR</sequence>